<feature type="region of interest" description="Disordered" evidence="3">
    <location>
        <begin position="90"/>
        <end position="112"/>
    </location>
</feature>
<evidence type="ECO:0000256" key="3">
    <source>
        <dbReference type="SAM" id="MobiDB-lite"/>
    </source>
</evidence>
<dbReference type="PANTHER" id="PTHR48100">
    <property type="entry name" value="BROAD-SPECIFICITY PHOSPHATASE YOR283W-RELATED"/>
    <property type="match status" value="1"/>
</dbReference>
<evidence type="ECO:0000256" key="1">
    <source>
        <dbReference type="PIRSR" id="PIRSR613078-1"/>
    </source>
</evidence>
<evidence type="ECO:0000313" key="5">
    <source>
        <dbReference type="Proteomes" id="UP000326852"/>
    </source>
</evidence>
<dbReference type="Pfam" id="PF00300">
    <property type="entry name" value="His_Phos_1"/>
    <property type="match status" value="1"/>
</dbReference>
<dbReference type="CDD" id="cd07067">
    <property type="entry name" value="HP_PGM_like"/>
    <property type="match status" value="1"/>
</dbReference>
<dbReference type="InterPro" id="IPR013078">
    <property type="entry name" value="His_Pase_superF_clade-1"/>
</dbReference>
<sequence length="205" mass="22557">MRNLYVVTHPEADHHVRKLVGGWYDSALTDRGIVAAQRIAADLGERIPRRETALLFSSDLRRTRQTADPIGQRLGLSVHQDRNLREQTYGIADGTPAGSTPYLPPPPHGDRMHHWDGNAGSEMRFQLAGRAYTALHRMLAAGAQDTVAVTHGGTATYLVAAWIGLPLEAAGYVKFQISPGSITHLREDDVFHDRQVVSLNDTAHL</sequence>
<accession>A0A5N6MIM5</accession>
<evidence type="ECO:0000313" key="4">
    <source>
        <dbReference type="EMBL" id="KAD3633356.1"/>
    </source>
</evidence>
<organism evidence="4 5">
    <name type="scientific">Arthrobacter yangruifuii</name>
    <dbReference type="NCBI Taxonomy" id="2606616"/>
    <lineage>
        <taxon>Bacteria</taxon>
        <taxon>Bacillati</taxon>
        <taxon>Actinomycetota</taxon>
        <taxon>Actinomycetes</taxon>
        <taxon>Micrococcales</taxon>
        <taxon>Micrococcaceae</taxon>
        <taxon>Arthrobacter</taxon>
    </lineage>
</organism>
<dbReference type="GO" id="GO:0005737">
    <property type="term" value="C:cytoplasm"/>
    <property type="evidence" value="ECO:0007669"/>
    <property type="project" value="TreeGrafter"/>
</dbReference>
<proteinExistence type="predicted"/>
<feature type="binding site" evidence="2">
    <location>
        <position position="62"/>
    </location>
    <ligand>
        <name>substrate</name>
    </ligand>
</feature>
<feature type="active site" description="Tele-phosphohistidine intermediate" evidence="1">
    <location>
        <position position="9"/>
    </location>
</feature>
<dbReference type="Gene3D" id="3.40.50.1240">
    <property type="entry name" value="Phosphoglycerate mutase-like"/>
    <property type="match status" value="1"/>
</dbReference>
<name>A0A5N6MIM5_9MICC</name>
<dbReference type="EMBL" id="VTFX01000004">
    <property type="protein sequence ID" value="KAD3633356.1"/>
    <property type="molecule type" value="Genomic_DNA"/>
</dbReference>
<keyword evidence="5" id="KW-1185">Reference proteome</keyword>
<dbReference type="GO" id="GO:0016791">
    <property type="term" value="F:phosphatase activity"/>
    <property type="evidence" value="ECO:0007669"/>
    <property type="project" value="TreeGrafter"/>
</dbReference>
<feature type="active site" description="Proton donor/acceptor" evidence="1">
    <location>
        <position position="86"/>
    </location>
</feature>
<dbReference type="PANTHER" id="PTHR48100:SF1">
    <property type="entry name" value="HISTIDINE PHOSPHATASE FAMILY PROTEIN-RELATED"/>
    <property type="match status" value="1"/>
</dbReference>
<dbReference type="SMART" id="SM00855">
    <property type="entry name" value="PGAM"/>
    <property type="match status" value="1"/>
</dbReference>
<dbReference type="InterPro" id="IPR050275">
    <property type="entry name" value="PGM_Phosphatase"/>
</dbReference>
<gene>
    <name evidence="4" type="ORF">GD627_09860</name>
</gene>
<dbReference type="InterPro" id="IPR029033">
    <property type="entry name" value="His_PPase_superfam"/>
</dbReference>
<reference evidence="4 5" key="1">
    <citation type="submission" date="2019-08" db="EMBL/GenBank/DDBJ databases">
        <title>Arthrobacter sp. nov., isolated from plateau pika and Tibetan wild ass.</title>
        <authorList>
            <person name="Ge Y."/>
        </authorList>
    </citation>
    <scope>NUCLEOTIDE SEQUENCE [LARGE SCALE GENOMIC DNA]</scope>
    <source>
        <strain evidence="4 5">785</strain>
    </source>
</reference>
<feature type="binding site" evidence="2">
    <location>
        <begin position="86"/>
        <end position="89"/>
    </location>
    <ligand>
        <name>substrate</name>
    </ligand>
</feature>
<protein>
    <submittedName>
        <fullName evidence="4">Histidine phosphatase family protein</fullName>
    </submittedName>
</protein>
<dbReference type="Proteomes" id="UP000326852">
    <property type="component" value="Unassembled WGS sequence"/>
</dbReference>
<evidence type="ECO:0000256" key="2">
    <source>
        <dbReference type="PIRSR" id="PIRSR613078-2"/>
    </source>
</evidence>
<dbReference type="AlphaFoldDB" id="A0A5N6MIM5"/>
<comment type="caution">
    <text evidence="4">The sequence shown here is derived from an EMBL/GenBank/DDBJ whole genome shotgun (WGS) entry which is preliminary data.</text>
</comment>
<dbReference type="SUPFAM" id="SSF53254">
    <property type="entry name" value="Phosphoglycerate mutase-like"/>
    <property type="match status" value="1"/>
</dbReference>